<dbReference type="Proteomes" id="UP001183643">
    <property type="component" value="Unassembled WGS sequence"/>
</dbReference>
<gene>
    <name evidence="1" type="ORF">J2S41_002799</name>
</gene>
<dbReference type="AlphaFoldDB" id="A0AAE3YQN8"/>
<sequence length="62" mass="6776">MAALRRTGRQVDGEVLARIWPTHHENVHFYGTHSVDIGGELAQLDTDGYRPLRMAETGGAGS</sequence>
<proteinExistence type="predicted"/>
<evidence type="ECO:0000313" key="2">
    <source>
        <dbReference type="Proteomes" id="UP001183643"/>
    </source>
</evidence>
<comment type="caution">
    <text evidence="1">The sequence shown here is derived from an EMBL/GenBank/DDBJ whole genome shotgun (WGS) entry which is preliminary data.</text>
</comment>
<protein>
    <recommendedName>
        <fullName evidence="3">Tn3 transposase DDE domain-containing protein</fullName>
    </recommendedName>
</protein>
<keyword evidence="2" id="KW-1185">Reference proteome</keyword>
<accession>A0AAE3YQN8</accession>
<name>A0AAE3YQN8_9ACTN</name>
<evidence type="ECO:0000313" key="1">
    <source>
        <dbReference type="EMBL" id="MDR7276021.1"/>
    </source>
</evidence>
<dbReference type="EMBL" id="JAVDYB010000001">
    <property type="protein sequence ID" value="MDR7276021.1"/>
    <property type="molecule type" value="Genomic_DNA"/>
</dbReference>
<organism evidence="1 2">
    <name type="scientific">Catenuloplanes atrovinosus</name>
    <dbReference type="NCBI Taxonomy" id="137266"/>
    <lineage>
        <taxon>Bacteria</taxon>
        <taxon>Bacillati</taxon>
        <taxon>Actinomycetota</taxon>
        <taxon>Actinomycetes</taxon>
        <taxon>Micromonosporales</taxon>
        <taxon>Micromonosporaceae</taxon>
        <taxon>Catenuloplanes</taxon>
    </lineage>
</organism>
<reference evidence="1" key="1">
    <citation type="submission" date="2023-07" db="EMBL/GenBank/DDBJ databases">
        <title>Sequencing the genomes of 1000 actinobacteria strains.</title>
        <authorList>
            <person name="Klenk H.-P."/>
        </authorList>
    </citation>
    <scope>NUCLEOTIDE SEQUENCE</scope>
    <source>
        <strain evidence="1">DSM 44707</strain>
    </source>
</reference>
<dbReference type="RefSeq" id="WP_310367751.1">
    <property type="nucleotide sequence ID" value="NZ_JAVDYB010000001.1"/>
</dbReference>
<evidence type="ECO:0008006" key="3">
    <source>
        <dbReference type="Google" id="ProtNLM"/>
    </source>
</evidence>